<dbReference type="GO" id="GO:0015074">
    <property type="term" value="P:DNA integration"/>
    <property type="evidence" value="ECO:0007669"/>
    <property type="project" value="InterPro"/>
</dbReference>
<evidence type="ECO:0000313" key="5">
    <source>
        <dbReference type="Proteomes" id="UP000265520"/>
    </source>
</evidence>
<keyword evidence="1" id="KW-0378">Hydrolase</keyword>
<feature type="region of interest" description="Disordered" evidence="2">
    <location>
        <begin position="294"/>
        <end position="314"/>
    </location>
</feature>
<dbReference type="InterPro" id="IPR036397">
    <property type="entry name" value="RNaseH_sf"/>
</dbReference>
<dbReference type="GO" id="GO:0004674">
    <property type="term" value="F:protein serine/threonine kinase activity"/>
    <property type="evidence" value="ECO:0007669"/>
    <property type="project" value="UniProtKB-KW"/>
</dbReference>
<evidence type="ECO:0000259" key="3">
    <source>
        <dbReference type="PROSITE" id="PS50994"/>
    </source>
</evidence>
<dbReference type="SUPFAM" id="SSF53098">
    <property type="entry name" value="Ribonuclease H-like"/>
    <property type="match status" value="1"/>
</dbReference>
<proteinExistence type="predicted"/>
<sequence length="314" mass="35402">LSTQEGVISHSWYLDSGCSRHMTGDKQLFQSLTPHDGGLVGFGGNQKSKITGIGTVGNSSLSISDVWLVDGLKHNLLSISQLCDSDYEVKFDKTSCTVVKDSDQSTVFKGKRKGNVYKINLSDLTEQRVLCLLTLSDEKWVWHKRLGHANWRLLSKLSKLDLVRGLPVLKYHSDALCGPCQKGKIVQTSFQSKNIVSTSRTLELLHIDLFGPVSTASINGCKYGLVIVDDYSRWTWVRFLRTKNEAYDEFSIFCTQIQNEKDLKILKVRSDHGGEFKNDPFETFCENHGILHEFSSPRTPQQNGVVERKNRSLQ</sequence>
<keyword evidence="5" id="KW-1185">Reference proteome</keyword>
<evidence type="ECO:0000256" key="2">
    <source>
        <dbReference type="SAM" id="MobiDB-lite"/>
    </source>
</evidence>
<dbReference type="PANTHER" id="PTHR42648:SF21">
    <property type="entry name" value="CYSTEINE-RICH RLK (RECEPTOR-LIKE PROTEIN KINASE) 8"/>
    <property type="match status" value="1"/>
</dbReference>
<feature type="non-terminal residue" evidence="4">
    <location>
        <position position="1"/>
    </location>
</feature>
<dbReference type="InterPro" id="IPR012337">
    <property type="entry name" value="RNaseH-like_sf"/>
</dbReference>
<keyword evidence="4" id="KW-0808">Transferase</keyword>
<dbReference type="Pfam" id="PF22936">
    <property type="entry name" value="Pol_BBD"/>
    <property type="match status" value="1"/>
</dbReference>
<keyword evidence="1" id="KW-0645">Protease</keyword>
<dbReference type="GO" id="GO:0006508">
    <property type="term" value="P:proteolysis"/>
    <property type="evidence" value="ECO:0007669"/>
    <property type="project" value="UniProtKB-KW"/>
</dbReference>
<dbReference type="Pfam" id="PF13976">
    <property type="entry name" value="gag_pre-integrs"/>
    <property type="match status" value="1"/>
</dbReference>
<protein>
    <submittedName>
        <fullName evidence="4">Serine/threonine protein kinase SRPK1</fullName>
    </submittedName>
</protein>
<keyword evidence="4" id="KW-0723">Serine/threonine-protein kinase</keyword>
<feature type="domain" description="Integrase catalytic" evidence="3">
    <location>
        <begin position="197"/>
        <end position="314"/>
    </location>
</feature>
<dbReference type="PROSITE" id="PS50994">
    <property type="entry name" value="INTEGRASE"/>
    <property type="match status" value="1"/>
</dbReference>
<dbReference type="Pfam" id="PF00665">
    <property type="entry name" value="rve"/>
    <property type="match status" value="1"/>
</dbReference>
<reference evidence="4 5" key="1">
    <citation type="journal article" date="2018" name="Front. Plant Sci.">
        <title>Red Clover (Trifolium pratense) and Zigzag Clover (T. medium) - A Picture of Genomic Similarities and Differences.</title>
        <authorList>
            <person name="Dluhosova J."/>
            <person name="Istvanek J."/>
            <person name="Nedelnik J."/>
            <person name="Repkova J."/>
        </authorList>
    </citation>
    <scope>NUCLEOTIDE SEQUENCE [LARGE SCALE GENOMIC DNA]</scope>
    <source>
        <strain evidence="5">cv. 10/8</strain>
        <tissue evidence="4">Leaf</tissue>
    </source>
</reference>
<dbReference type="InterPro" id="IPR001584">
    <property type="entry name" value="Integrase_cat-core"/>
</dbReference>
<dbReference type="EMBL" id="LXQA010032499">
    <property type="protein sequence ID" value="MCH96509.1"/>
    <property type="molecule type" value="Genomic_DNA"/>
</dbReference>
<evidence type="ECO:0000313" key="4">
    <source>
        <dbReference type="EMBL" id="MCH96509.1"/>
    </source>
</evidence>
<dbReference type="GO" id="GO:0003676">
    <property type="term" value="F:nucleic acid binding"/>
    <property type="evidence" value="ECO:0007669"/>
    <property type="project" value="InterPro"/>
</dbReference>
<dbReference type="GO" id="GO:0008233">
    <property type="term" value="F:peptidase activity"/>
    <property type="evidence" value="ECO:0007669"/>
    <property type="project" value="UniProtKB-KW"/>
</dbReference>
<keyword evidence="4" id="KW-0418">Kinase</keyword>
<dbReference type="Gene3D" id="3.30.420.10">
    <property type="entry name" value="Ribonuclease H-like superfamily/Ribonuclease H"/>
    <property type="match status" value="1"/>
</dbReference>
<comment type="caution">
    <text evidence="4">The sequence shown here is derived from an EMBL/GenBank/DDBJ whole genome shotgun (WGS) entry which is preliminary data.</text>
</comment>
<feature type="non-terminal residue" evidence="4">
    <location>
        <position position="314"/>
    </location>
</feature>
<dbReference type="InterPro" id="IPR054722">
    <property type="entry name" value="PolX-like_BBD"/>
</dbReference>
<evidence type="ECO:0000256" key="1">
    <source>
        <dbReference type="ARBA" id="ARBA00022670"/>
    </source>
</evidence>
<name>A0A392NBB2_9FABA</name>
<dbReference type="Proteomes" id="UP000265520">
    <property type="component" value="Unassembled WGS sequence"/>
</dbReference>
<dbReference type="InterPro" id="IPR039537">
    <property type="entry name" value="Retrotran_Ty1/copia-like"/>
</dbReference>
<dbReference type="AlphaFoldDB" id="A0A392NBB2"/>
<accession>A0A392NBB2</accession>
<dbReference type="InterPro" id="IPR025724">
    <property type="entry name" value="GAG-pre-integrase_dom"/>
</dbReference>
<organism evidence="4 5">
    <name type="scientific">Trifolium medium</name>
    <dbReference type="NCBI Taxonomy" id="97028"/>
    <lineage>
        <taxon>Eukaryota</taxon>
        <taxon>Viridiplantae</taxon>
        <taxon>Streptophyta</taxon>
        <taxon>Embryophyta</taxon>
        <taxon>Tracheophyta</taxon>
        <taxon>Spermatophyta</taxon>
        <taxon>Magnoliopsida</taxon>
        <taxon>eudicotyledons</taxon>
        <taxon>Gunneridae</taxon>
        <taxon>Pentapetalae</taxon>
        <taxon>rosids</taxon>
        <taxon>fabids</taxon>
        <taxon>Fabales</taxon>
        <taxon>Fabaceae</taxon>
        <taxon>Papilionoideae</taxon>
        <taxon>50 kb inversion clade</taxon>
        <taxon>NPAAA clade</taxon>
        <taxon>Hologalegina</taxon>
        <taxon>IRL clade</taxon>
        <taxon>Trifolieae</taxon>
        <taxon>Trifolium</taxon>
    </lineage>
</organism>
<dbReference type="PANTHER" id="PTHR42648">
    <property type="entry name" value="TRANSPOSASE, PUTATIVE-RELATED"/>
    <property type="match status" value="1"/>
</dbReference>